<evidence type="ECO:0000256" key="3">
    <source>
        <dbReference type="ARBA" id="ARBA00023212"/>
    </source>
</evidence>
<evidence type="ECO:0000313" key="6">
    <source>
        <dbReference type="EMBL" id="CAD7433470.1"/>
    </source>
</evidence>
<comment type="similarity">
    <text evidence="4">Belongs to the PPP1R35 family.</text>
</comment>
<evidence type="ECO:0000256" key="1">
    <source>
        <dbReference type="ARBA" id="ARBA00004114"/>
    </source>
</evidence>
<dbReference type="Pfam" id="PF15503">
    <property type="entry name" value="PPP1R35_C"/>
    <property type="match status" value="1"/>
</dbReference>
<dbReference type="GO" id="GO:0005814">
    <property type="term" value="C:centriole"/>
    <property type="evidence" value="ECO:0007669"/>
    <property type="project" value="UniProtKB-SubCell"/>
</dbReference>
<evidence type="ECO:0000259" key="5">
    <source>
        <dbReference type="Pfam" id="PF15503"/>
    </source>
</evidence>
<reference evidence="6" key="1">
    <citation type="submission" date="2020-11" db="EMBL/GenBank/DDBJ databases">
        <authorList>
            <person name="Tran Van P."/>
        </authorList>
    </citation>
    <scope>NUCLEOTIDE SEQUENCE</scope>
</reference>
<accession>A0A7R9EGC4</accession>
<feature type="domain" description="Protein phosphatase 1 regulatory subunit 35 C-terminal" evidence="5">
    <location>
        <begin position="74"/>
        <end position="147"/>
    </location>
</feature>
<comment type="subcellular location">
    <subcellularLocation>
        <location evidence="1">Cytoplasm</location>
        <location evidence="1">Cytoskeleton</location>
        <location evidence="1">Microtubule organizing center</location>
        <location evidence="1">Centrosome</location>
        <location evidence="1">Centriole</location>
    </subcellularLocation>
</comment>
<keyword evidence="2" id="KW-0963">Cytoplasm</keyword>
<dbReference type="EMBL" id="OB796474">
    <property type="protein sequence ID" value="CAD7433470.1"/>
    <property type="molecule type" value="Genomic_DNA"/>
</dbReference>
<keyword evidence="3" id="KW-0206">Cytoskeleton</keyword>
<evidence type="ECO:0000256" key="2">
    <source>
        <dbReference type="ARBA" id="ARBA00022490"/>
    </source>
</evidence>
<proteinExistence type="inferred from homology"/>
<evidence type="ECO:0000256" key="4">
    <source>
        <dbReference type="ARBA" id="ARBA00029452"/>
    </source>
</evidence>
<gene>
    <name evidence="6" type="ORF">TMSB3V08_LOCUS10144</name>
</gene>
<organism evidence="6">
    <name type="scientific">Timema monikensis</name>
    <dbReference type="NCBI Taxonomy" id="170555"/>
    <lineage>
        <taxon>Eukaryota</taxon>
        <taxon>Metazoa</taxon>
        <taxon>Ecdysozoa</taxon>
        <taxon>Arthropoda</taxon>
        <taxon>Hexapoda</taxon>
        <taxon>Insecta</taxon>
        <taxon>Pterygota</taxon>
        <taxon>Neoptera</taxon>
        <taxon>Polyneoptera</taxon>
        <taxon>Phasmatodea</taxon>
        <taxon>Timematodea</taxon>
        <taxon>Timematoidea</taxon>
        <taxon>Timematidae</taxon>
        <taxon>Timema</taxon>
    </lineage>
</organism>
<dbReference type="AlphaFoldDB" id="A0A7R9EGC4"/>
<dbReference type="InterPro" id="IPR029135">
    <property type="entry name" value="PPP1R35_C"/>
</dbReference>
<name>A0A7R9EGC4_9NEOP</name>
<protein>
    <recommendedName>
        <fullName evidence="5">Protein phosphatase 1 regulatory subunit 35 C-terminal domain-containing protein</fullName>
    </recommendedName>
</protein>
<sequence length="171" mass="19445">MTTTINFTDLDVDVKVGHFILTVIAVARSSIPKSAPLTCSLVNRTYVSLMNTLTKVHDPTTAPITRGAVVARASRVVRKVNFPQEEHLYHDLVSLSINDNSLFSSNEDKHHRREVSFTNKDLEPQLSDFFTPSFGEERHLLDRPSFKGVEANRRFNGFILYKRQQAWSLVD</sequence>